<sequence length="252" mass="26870">MRDSPNGPLLTPDDPPPVQVINPSGASRFLLLGDHAGNIVPAALRSLGVGPGELSRHIGWDIGIAGLGEALAAMLDATFIRQTYSRLVIDCNRDPGAIDAMPAVSDGTVVPANAALDPDDRAARVAAIHTPYQTAIAAELARRDAAGVTTELVSLHSFTPTMRGFARPWEIGVLHDRGNLSLAHRTLARLNAMSGLTVGDNEPYRMDSIDYTIPRHAGPDRPYLELEIRQDLLATPAGIAEWADRIADLLAD</sequence>
<dbReference type="EMBL" id="JAELXS010000001">
    <property type="protein sequence ID" value="MBJ6120192.1"/>
    <property type="molecule type" value="Genomic_DNA"/>
</dbReference>
<dbReference type="InterPro" id="IPR007709">
    <property type="entry name" value="N-FG_amidohydro"/>
</dbReference>
<dbReference type="SUPFAM" id="SSF53187">
    <property type="entry name" value="Zn-dependent exopeptidases"/>
    <property type="match status" value="1"/>
</dbReference>
<evidence type="ECO:0000313" key="1">
    <source>
        <dbReference type="EMBL" id="MBJ6120192.1"/>
    </source>
</evidence>
<gene>
    <name evidence="1" type="ORF">JAO74_00155</name>
</gene>
<evidence type="ECO:0000313" key="2">
    <source>
        <dbReference type="Proteomes" id="UP000640426"/>
    </source>
</evidence>
<reference evidence="2" key="1">
    <citation type="submission" date="2020-12" db="EMBL/GenBank/DDBJ databases">
        <title>Hymenobacter sp.</title>
        <authorList>
            <person name="Kim M.K."/>
        </authorList>
    </citation>
    <scope>NUCLEOTIDE SEQUENCE [LARGE SCALE GENOMIC DNA]</scope>
    <source>
        <strain evidence="2">BT553</strain>
    </source>
</reference>
<proteinExistence type="predicted"/>
<dbReference type="Gene3D" id="3.40.630.40">
    <property type="entry name" value="Zn-dependent exopeptidases"/>
    <property type="match status" value="1"/>
</dbReference>
<dbReference type="Proteomes" id="UP000640426">
    <property type="component" value="Unassembled WGS sequence"/>
</dbReference>
<dbReference type="RefSeq" id="WP_199033849.1">
    <property type="nucleotide sequence ID" value="NZ_JAELXS010000001.1"/>
</dbReference>
<keyword evidence="2" id="KW-1185">Reference proteome</keyword>
<accession>A0ABS0XJG9</accession>
<protein>
    <submittedName>
        <fullName evidence="1">N-formylglutamate amidohydrolase</fullName>
    </submittedName>
</protein>
<dbReference type="InterPro" id="IPR011227">
    <property type="entry name" value="UCP029730"/>
</dbReference>
<dbReference type="Pfam" id="PF05013">
    <property type="entry name" value="FGase"/>
    <property type="match status" value="1"/>
</dbReference>
<organism evidence="1 2">
    <name type="scientific">Sphingomonas mollis</name>
    <dbReference type="NCBI Taxonomy" id="2795726"/>
    <lineage>
        <taxon>Bacteria</taxon>
        <taxon>Pseudomonadati</taxon>
        <taxon>Pseudomonadota</taxon>
        <taxon>Alphaproteobacteria</taxon>
        <taxon>Sphingomonadales</taxon>
        <taxon>Sphingomonadaceae</taxon>
        <taxon>Sphingomonas</taxon>
    </lineage>
</organism>
<dbReference type="PIRSF" id="PIRSF029730">
    <property type="entry name" value="UCP029730"/>
    <property type="match status" value="1"/>
</dbReference>
<name>A0ABS0XJG9_9SPHN</name>
<comment type="caution">
    <text evidence="1">The sequence shown here is derived from an EMBL/GenBank/DDBJ whole genome shotgun (WGS) entry which is preliminary data.</text>
</comment>